<dbReference type="GO" id="GO:0000447">
    <property type="term" value="P:endonucleolytic cleavage in ITS1 to separate SSU-rRNA from 5.8S rRNA and LSU-rRNA from tricistronic rRNA transcript (SSU-rRNA, 5.8S rRNA, LSU-rRNA)"/>
    <property type="evidence" value="ECO:0007669"/>
    <property type="project" value="TreeGrafter"/>
</dbReference>
<dbReference type="GO" id="GO:0000171">
    <property type="term" value="F:ribonuclease MRP activity"/>
    <property type="evidence" value="ECO:0007669"/>
    <property type="project" value="TreeGrafter"/>
</dbReference>
<dbReference type="PANTHER" id="PTHR15396:SF1">
    <property type="entry name" value="RIBONUCLEASE P PROTEIN SUBUNIT P40"/>
    <property type="match status" value="1"/>
</dbReference>
<organism evidence="1 2">
    <name type="scientific">Lymnaea stagnalis</name>
    <name type="common">Great pond snail</name>
    <name type="synonym">Helix stagnalis</name>
    <dbReference type="NCBI Taxonomy" id="6523"/>
    <lineage>
        <taxon>Eukaryota</taxon>
        <taxon>Metazoa</taxon>
        <taxon>Spiralia</taxon>
        <taxon>Lophotrochozoa</taxon>
        <taxon>Mollusca</taxon>
        <taxon>Gastropoda</taxon>
        <taxon>Heterobranchia</taxon>
        <taxon>Euthyneura</taxon>
        <taxon>Panpulmonata</taxon>
        <taxon>Hygrophila</taxon>
        <taxon>Lymnaeoidea</taxon>
        <taxon>Lymnaeidae</taxon>
        <taxon>Lymnaea</taxon>
    </lineage>
</organism>
<dbReference type="EMBL" id="CAXITT010000300">
    <property type="protein sequence ID" value="CAL1538484.1"/>
    <property type="molecule type" value="Genomic_DNA"/>
</dbReference>
<dbReference type="GO" id="GO:0001682">
    <property type="term" value="P:tRNA 5'-leader removal"/>
    <property type="evidence" value="ECO:0007669"/>
    <property type="project" value="InterPro"/>
</dbReference>
<comment type="caution">
    <text evidence="1">The sequence shown here is derived from an EMBL/GenBank/DDBJ whole genome shotgun (WGS) entry which is preliminary data.</text>
</comment>
<dbReference type="Pfam" id="PF08584">
    <property type="entry name" value="Ribonuc_P_40"/>
    <property type="match status" value="1"/>
</dbReference>
<evidence type="ECO:0000313" key="2">
    <source>
        <dbReference type="Proteomes" id="UP001497497"/>
    </source>
</evidence>
<sequence>MAASIRHSIKSSTLQYETLSTNDSKQRDVAKIRDHFFNFGVTLILPGVNTVPNQILECLTDQLSYKLEKLPIYHLLEIPFIQAFVKRGAIHLMSVNRRLHTNDTVVLTPSGILILTLTKDTYEQLGLEAEKQNHIHHQNKTFVVKINLLERAFHPGKKGYDRTLWCLKDRLDLVFDCLISWDPHDKKLCSSSVGVYFMEKCHQVTRIDLKKASRNFTSLPCPKLDAKDPEGSEIGCQFNEFFEWMGALACDIQLRPEDASQDNFVTTMSCPELVTNLPRCCVFQASGFLTSNTILQVWRALREHTSQNESYPTSLTVHGFNDCPVNKKSESHYYYVTGDNIYSLVLLPEGMCCIYTATGF</sequence>
<proteinExistence type="predicted"/>
<reference evidence="1 2" key="1">
    <citation type="submission" date="2024-04" db="EMBL/GenBank/DDBJ databases">
        <authorList>
            <consortium name="Genoscope - CEA"/>
            <person name="William W."/>
        </authorList>
    </citation>
    <scope>NUCLEOTIDE SEQUENCE [LARGE SCALE GENOMIC DNA]</scope>
</reference>
<gene>
    <name evidence="1" type="ORF">GSLYS_00012305001</name>
</gene>
<dbReference type="GO" id="GO:0004526">
    <property type="term" value="F:ribonuclease P activity"/>
    <property type="evidence" value="ECO:0007669"/>
    <property type="project" value="TreeGrafter"/>
</dbReference>
<dbReference type="GO" id="GO:0030681">
    <property type="term" value="C:multimeric ribonuclease P complex"/>
    <property type="evidence" value="ECO:0007669"/>
    <property type="project" value="TreeGrafter"/>
</dbReference>
<protein>
    <submittedName>
        <fullName evidence="1">Uncharacterized protein</fullName>
    </submittedName>
</protein>
<dbReference type="InterPro" id="IPR013893">
    <property type="entry name" value="RNase_P_Rpp40"/>
</dbReference>
<name>A0AAV2HXZ2_LYMST</name>
<evidence type="ECO:0000313" key="1">
    <source>
        <dbReference type="EMBL" id="CAL1538484.1"/>
    </source>
</evidence>
<dbReference type="GO" id="GO:0000172">
    <property type="term" value="C:ribonuclease MRP complex"/>
    <property type="evidence" value="ECO:0007669"/>
    <property type="project" value="TreeGrafter"/>
</dbReference>
<dbReference type="Proteomes" id="UP001497497">
    <property type="component" value="Unassembled WGS sequence"/>
</dbReference>
<dbReference type="AlphaFoldDB" id="A0AAV2HXZ2"/>
<keyword evidence="2" id="KW-1185">Reference proteome</keyword>
<accession>A0AAV2HXZ2</accession>
<dbReference type="PANTHER" id="PTHR15396">
    <property type="entry name" value="RIBONUCLEASE P PROTEIN SUBUNIT P40"/>
    <property type="match status" value="1"/>
</dbReference>